<dbReference type="EMBL" id="LNXV01000020">
    <property type="protein sequence ID" value="KTC82818.1"/>
    <property type="molecule type" value="Genomic_DNA"/>
</dbReference>
<keyword evidence="3" id="KW-1185">Reference proteome</keyword>
<dbReference type="InterPro" id="IPR036397">
    <property type="entry name" value="RNaseH_sf"/>
</dbReference>
<evidence type="ECO:0000313" key="2">
    <source>
        <dbReference type="EMBL" id="KTC82818.1"/>
    </source>
</evidence>
<dbReference type="Proteomes" id="UP000054742">
    <property type="component" value="Unassembled WGS sequence"/>
</dbReference>
<proteinExistence type="predicted"/>
<dbReference type="GO" id="GO:0003676">
    <property type="term" value="F:nucleic acid binding"/>
    <property type="evidence" value="ECO:0007669"/>
    <property type="project" value="InterPro"/>
</dbReference>
<accession>A0A0W0SHJ2</accession>
<sequence>MSHPKADAEKRLLFQNKIQRYQLTSRPLVYLDESEFAHDMPRTHGYSFKGERCHGTQDWGARGRTNAIGALLDNSLLSVSLFDGTINSDVFEEWVEKDLLPKLPPHSVIIMDNAAFHKKASTKQLIDNAGHTLEFLPPYSPDLNPIEHKWAQAKAIRRQHQCSINELFHKYCT</sequence>
<organism evidence="2 3">
    <name type="scientific">Legionella brunensis</name>
    <dbReference type="NCBI Taxonomy" id="29422"/>
    <lineage>
        <taxon>Bacteria</taxon>
        <taxon>Pseudomonadati</taxon>
        <taxon>Pseudomonadota</taxon>
        <taxon>Gammaproteobacteria</taxon>
        <taxon>Legionellales</taxon>
        <taxon>Legionellaceae</taxon>
        <taxon>Legionella</taxon>
    </lineage>
</organism>
<evidence type="ECO:0000313" key="3">
    <source>
        <dbReference type="Proteomes" id="UP000054742"/>
    </source>
</evidence>
<name>A0A0W0SHJ2_9GAMM</name>
<gene>
    <name evidence="2" type="ORF">Lbru_1738</name>
</gene>
<feature type="domain" description="Tc1-like transposase DDE" evidence="1">
    <location>
        <begin position="27"/>
        <end position="160"/>
    </location>
</feature>
<dbReference type="PANTHER" id="PTHR46564">
    <property type="entry name" value="TRANSPOSASE"/>
    <property type="match status" value="1"/>
</dbReference>
<dbReference type="STRING" id="29422.Lbru_1738"/>
<dbReference type="Gene3D" id="3.30.420.10">
    <property type="entry name" value="Ribonuclease H-like superfamily/Ribonuclease H"/>
    <property type="match status" value="1"/>
</dbReference>
<dbReference type="InterPro" id="IPR047655">
    <property type="entry name" value="Transpos_IS630-like"/>
</dbReference>
<dbReference type="AlphaFoldDB" id="A0A0W0SHJ2"/>
<dbReference type="PANTHER" id="PTHR46564:SF1">
    <property type="entry name" value="TRANSPOSASE"/>
    <property type="match status" value="1"/>
</dbReference>
<dbReference type="InterPro" id="IPR038717">
    <property type="entry name" value="Tc1-like_DDE_dom"/>
</dbReference>
<dbReference type="Pfam" id="PF13358">
    <property type="entry name" value="DDE_3"/>
    <property type="match status" value="1"/>
</dbReference>
<dbReference type="PATRIC" id="fig|29422.6.peg.1850"/>
<evidence type="ECO:0000259" key="1">
    <source>
        <dbReference type="Pfam" id="PF13358"/>
    </source>
</evidence>
<reference evidence="2 3" key="1">
    <citation type="submission" date="2015-11" db="EMBL/GenBank/DDBJ databases">
        <title>Genomic analysis of 38 Legionella species identifies large and diverse effector repertoires.</title>
        <authorList>
            <person name="Burstein D."/>
            <person name="Amaro F."/>
            <person name="Zusman T."/>
            <person name="Lifshitz Z."/>
            <person name="Cohen O."/>
            <person name="Gilbert J.A."/>
            <person name="Pupko T."/>
            <person name="Shuman H.A."/>
            <person name="Segal G."/>
        </authorList>
    </citation>
    <scope>NUCLEOTIDE SEQUENCE [LARGE SCALE GENOMIC DNA]</scope>
    <source>
        <strain evidence="2 3">ATCC 43878</strain>
    </source>
</reference>
<comment type="caution">
    <text evidence="2">The sequence shown here is derived from an EMBL/GenBank/DDBJ whole genome shotgun (WGS) entry which is preliminary data.</text>
</comment>
<protein>
    <submittedName>
        <fullName evidence="2">Transposase</fullName>
    </submittedName>
</protein>
<dbReference type="NCBIfam" id="NF033545">
    <property type="entry name" value="transpos_IS630"/>
    <property type="match status" value="1"/>
</dbReference>